<keyword evidence="4" id="KW-1185">Reference proteome</keyword>
<dbReference type="PANTHER" id="PTHR47932">
    <property type="entry name" value="ATPASE EXPRESSION PROTEIN 3"/>
    <property type="match status" value="1"/>
</dbReference>
<dbReference type="Pfam" id="PF13041">
    <property type="entry name" value="PPR_2"/>
    <property type="match status" value="4"/>
</dbReference>
<evidence type="ECO:0000313" key="3">
    <source>
        <dbReference type="EMBL" id="WOG99452.1"/>
    </source>
</evidence>
<organism evidence="3 4">
    <name type="scientific">Daucus carota subsp. sativus</name>
    <name type="common">Carrot</name>
    <dbReference type="NCBI Taxonomy" id="79200"/>
    <lineage>
        <taxon>Eukaryota</taxon>
        <taxon>Viridiplantae</taxon>
        <taxon>Streptophyta</taxon>
        <taxon>Embryophyta</taxon>
        <taxon>Tracheophyta</taxon>
        <taxon>Spermatophyta</taxon>
        <taxon>Magnoliopsida</taxon>
        <taxon>eudicotyledons</taxon>
        <taxon>Gunneridae</taxon>
        <taxon>Pentapetalae</taxon>
        <taxon>asterids</taxon>
        <taxon>campanulids</taxon>
        <taxon>Apiales</taxon>
        <taxon>Apiaceae</taxon>
        <taxon>Apioideae</taxon>
        <taxon>Scandiceae</taxon>
        <taxon>Daucinae</taxon>
        <taxon>Daucus</taxon>
        <taxon>Daucus sect. Daucus</taxon>
    </lineage>
</organism>
<protein>
    <recommendedName>
        <fullName evidence="5">Pentacotripeptide-repeat region of PRORP domain-containing protein</fullName>
    </recommendedName>
</protein>
<feature type="repeat" description="PPR" evidence="2">
    <location>
        <begin position="392"/>
        <end position="426"/>
    </location>
</feature>
<dbReference type="Proteomes" id="UP000077755">
    <property type="component" value="Chromosome 5"/>
</dbReference>
<dbReference type="PROSITE" id="PS51375">
    <property type="entry name" value="PPR"/>
    <property type="match status" value="7"/>
</dbReference>
<feature type="repeat" description="PPR" evidence="2">
    <location>
        <begin position="252"/>
        <end position="286"/>
    </location>
</feature>
<evidence type="ECO:0000313" key="4">
    <source>
        <dbReference type="Proteomes" id="UP000077755"/>
    </source>
</evidence>
<dbReference type="NCBIfam" id="TIGR00756">
    <property type="entry name" value="PPR"/>
    <property type="match status" value="6"/>
</dbReference>
<proteinExistence type="predicted"/>
<accession>A0AAF1B018</accession>
<feature type="repeat" description="PPR" evidence="2">
    <location>
        <begin position="124"/>
        <end position="158"/>
    </location>
</feature>
<reference evidence="3" key="2">
    <citation type="submission" date="2022-03" db="EMBL/GenBank/DDBJ databases">
        <title>Draft title - Genomic analysis of global carrot germplasm unveils the trajectory of domestication and the origin of high carotenoid orange carrot.</title>
        <authorList>
            <person name="Iorizzo M."/>
            <person name="Ellison S."/>
            <person name="Senalik D."/>
            <person name="Macko-Podgorni A."/>
            <person name="Grzebelus D."/>
            <person name="Bostan H."/>
            <person name="Rolling W."/>
            <person name="Curaba J."/>
            <person name="Simon P."/>
        </authorList>
    </citation>
    <scope>NUCLEOTIDE SEQUENCE</scope>
    <source>
        <tissue evidence="3">Leaf</tissue>
    </source>
</reference>
<dbReference type="InterPro" id="IPR002885">
    <property type="entry name" value="PPR_rpt"/>
</dbReference>
<dbReference type="AlphaFoldDB" id="A0AAF1B018"/>
<feature type="repeat" description="PPR" evidence="2">
    <location>
        <begin position="287"/>
        <end position="321"/>
    </location>
</feature>
<dbReference type="Gene3D" id="1.25.40.10">
    <property type="entry name" value="Tetratricopeptide repeat domain"/>
    <property type="match status" value="4"/>
</dbReference>
<dbReference type="EMBL" id="CP093347">
    <property type="protein sequence ID" value="WOG99452.1"/>
    <property type="molecule type" value="Genomic_DNA"/>
</dbReference>
<reference evidence="3" key="1">
    <citation type="journal article" date="2016" name="Nat. Genet.">
        <title>A high-quality carrot genome assembly provides new insights into carotenoid accumulation and asterid genome evolution.</title>
        <authorList>
            <person name="Iorizzo M."/>
            <person name="Ellison S."/>
            <person name="Senalik D."/>
            <person name="Zeng P."/>
            <person name="Satapoomin P."/>
            <person name="Huang J."/>
            <person name="Bowman M."/>
            <person name="Iovene M."/>
            <person name="Sanseverino W."/>
            <person name="Cavagnaro P."/>
            <person name="Yildiz M."/>
            <person name="Macko-Podgorni A."/>
            <person name="Moranska E."/>
            <person name="Grzebelus E."/>
            <person name="Grzebelus D."/>
            <person name="Ashrafi H."/>
            <person name="Zheng Z."/>
            <person name="Cheng S."/>
            <person name="Spooner D."/>
            <person name="Van Deynze A."/>
            <person name="Simon P."/>
        </authorList>
    </citation>
    <scope>NUCLEOTIDE SEQUENCE</scope>
    <source>
        <tissue evidence="3">Leaf</tissue>
    </source>
</reference>
<sequence>MTMELRPPNTINTCWSSMPTSCSMKCLKEHKRQQSPRILVPRAAKNLEKSGHGLQKSSNKNLAHILRTEAAILRVERKADSRKYTRLWPKAVLEALDDAIKAKRWQSALKIFDLLRKQHWYEPKGQTYTKLLVMLGKCRQPNQASLLFEIMLSEGLQPTIDVYTALLSAYGFSGLIDKAFQIIEDIKSFSECKLDVHTYSVLINCCFKYRRFDRVEHILQEMSYLGIQCSTVTYNTIIDGYGKAQLCTCLPDVFTFNSVVGTYGNCGQIEKMEKWFDEFQHMGVNPDIITFNILIQSYGKAGMYEKMSLVMEFMEKRFVSPTIVTFNIVINVFRRVKNIDQMEEFFLKMKHQGLKPNSITYCTLISAYSEAGLMHKVDSIMRQVENTDVILDTPFFNSAITAYGRAGNVDKMRELFSEMRKRRCLPDNITFSTMIEVYNALNMVEAAQELESKMISATPRSGIS</sequence>
<feature type="repeat" description="PPR" evidence="2">
    <location>
        <begin position="357"/>
        <end position="391"/>
    </location>
</feature>
<feature type="repeat" description="PPR" evidence="2">
    <location>
        <begin position="195"/>
        <end position="229"/>
    </location>
</feature>
<dbReference type="PANTHER" id="PTHR47932:SF44">
    <property type="entry name" value="MIOREX COMPLEX COMPONENT 1"/>
    <property type="match status" value="1"/>
</dbReference>
<name>A0AAF1B018_DAUCS</name>
<feature type="repeat" description="PPR" evidence="2">
    <location>
        <begin position="322"/>
        <end position="356"/>
    </location>
</feature>
<gene>
    <name evidence="3" type="ORF">DCAR_0518804</name>
</gene>
<evidence type="ECO:0000256" key="1">
    <source>
        <dbReference type="ARBA" id="ARBA00022737"/>
    </source>
</evidence>
<dbReference type="Pfam" id="PF13812">
    <property type="entry name" value="PPR_3"/>
    <property type="match status" value="1"/>
</dbReference>
<dbReference type="InterPro" id="IPR011990">
    <property type="entry name" value="TPR-like_helical_dom_sf"/>
</dbReference>
<evidence type="ECO:0000256" key="2">
    <source>
        <dbReference type="PROSITE-ProRule" id="PRU00708"/>
    </source>
</evidence>
<evidence type="ECO:0008006" key="5">
    <source>
        <dbReference type="Google" id="ProtNLM"/>
    </source>
</evidence>
<keyword evidence="1" id="KW-0677">Repeat</keyword>